<evidence type="ECO:0000256" key="5">
    <source>
        <dbReference type="ARBA" id="ARBA00023136"/>
    </source>
</evidence>
<dbReference type="OrthoDB" id="9812991at2"/>
<protein>
    <recommendedName>
        <fullName evidence="6">Protein HflC</fullName>
    </recommendedName>
</protein>
<evidence type="ECO:0000313" key="9">
    <source>
        <dbReference type="Proteomes" id="UP000031104"/>
    </source>
</evidence>
<dbReference type="SMART" id="SM00244">
    <property type="entry name" value="PHB"/>
    <property type="match status" value="1"/>
</dbReference>
<dbReference type="STRING" id="594679.SD28_03825"/>
<evidence type="ECO:0000256" key="6">
    <source>
        <dbReference type="PIRNR" id="PIRNR005651"/>
    </source>
</evidence>
<keyword evidence="5" id="KW-0472">Membrane</keyword>
<evidence type="ECO:0000256" key="4">
    <source>
        <dbReference type="ARBA" id="ARBA00022989"/>
    </source>
</evidence>
<dbReference type="AlphaFoldDB" id="A0A0A8E9G6"/>
<dbReference type="Proteomes" id="UP000031104">
    <property type="component" value="Chromosome"/>
</dbReference>
<evidence type="ECO:0000256" key="3">
    <source>
        <dbReference type="ARBA" id="ARBA00022692"/>
    </source>
</evidence>
<accession>A0A0A8E9G6</accession>
<dbReference type="CDD" id="cd03405">
    <property type="entry name" value="SPFH_HflC"/>
    <property type="match status" value="1"/>
</dbReference>
<dbReference type="SUPFAM" id="SSF117892">
    <property type="entry name" value="Band 7/SPFH domain"/>
    <property type="match status" value="1"/>
</dbReference>
<proteinExistence type="inferred from homology"/>
<dbReference type="PANTHER" id="PTHR42911:SF1">
    <property type="entry name" value="MODULATOR OF FTSH PROTEASE HFLC"/>
    <property type="match status" value="1"/>
</dbReference>
<gene>
    <name evidence="8" type="ORF">SD28_03825</name>
</gene>
<evidence type="ECO:0000313" key="8">
    <source>
        <dbReference type="EMBL" id="AJC48821.1"/>
    </source>
</evidence>
<dbReference type="GO" id="GO:0016020">
    <property type="term" value="C:membrane"/>
    <property type="evidence" value="ECO:0007669"/>
    <property type="project" value="UniProtKB-SubCell"/>
</dbReference>
<dbReference type="InterPro" id="IPR001107">
    <property type="entry name" value="Band_7"/>
</dbReference>
<name>A0A0A8E9G6_9GAMM</name>
<comment type="subcellular location">
    <subcellularLocation>
        <location evidence="1">Membrane</location>
        <topology evidence="1">Single-pass membrane protein</topology>
    </subcellularLocation>
</comment>
<dbReference type="InterPro" id="IPR036013">
    <property type="entry name" value="Band_7/SPFH_dom_sf"/>
</dbReference>
<dbReference type="EMBL" id="CP010427">
    <property type="protein sequence ID" value="AJC48821.1"/>
    <property type="molecule type" value="Genomic_DNA"/>
</dbReference>
<sequence length="305" mass="34348">MKNLSKILLILVVVSLFLILSSKFIVKQGTESVLLRLGELVKEDSKVIEYKPGIHIKIPFLDTVKNYDMRNRVLTTDSSRVVTKEKKDVLINAYVVWRINDISRFFTSTSGLVFRAETLLKQFLESSLRAEVGKNDIQSLVNNDRDKLMIALAKDVAVQAKEIGISIVDVRVNQIDLPETITESIYQRMKSSRHKEASRIRAEGEKAAEKTKAAADAKVTVTIAEAEKQSKIIRAEADAKAAKIFADAYASSIPLYEFLKSMNSYKESFSGKNEVVFMLKPDSKFFQGFKLKPDSKLAEDMKKAK</sequence>
<comment type="function">
    <text evidence="6">HflC and HflK could regulate a protease.</text>
</comment>
<evidence type="ECO:0000256" key="2">
    <source>
        <dbReference type="ARBA" id="ARBA00007862"/>
    </source>
</evidence>
<keyword evidence="4" id="KW-1133">Transmembrane helix</keyword>
<dbReference type="HOGENOM" id="CLU_059167_3_0_6"/>
<dbReference type="PIRSF" id="PIRSF005651">
    <property type="entry name" value="HflC"/>
    <property type="match status" value="1"/>
</dbReference>
<comment type="similarity">
    <text evidence="2 6">Belongs to the band 7/mec-2 family. HflC subfamily.</text>
</comment>
<evidence type="ECO:0000256" key="1">
    <source>
        <dbReference type="ARBA" id="ARBA00004167"/>
    </source>
</evidence>
<feature type="domain" description="Band 7" evidence="7">
    <location>
        <begin position="21"/>
        <end position="189"/>
    </location>
</feature>
<dbReference type="Pfam" id="PF01145">
    <property type="entry name" value="Band_7"/>
    <property type="match status" value="1"/>
</dbReference>
<keyword evidence="9" id="KW-1185">Reference proteome</keyword>
<dbReference type="Gene3D" id="3.30.479.30">
    <property type="entry name" value="Band 7 domain"/>
    <property type="match status" value="1"/>
</dbReference>
<evidence type="ECO:0000259" key="7">
    <source>
        <dbReference type="SMART" id="SM00244"/>
    </source>
</evidence>
<dbReference type="PANTHER" id="PTHR42911">
    <property type="entry name" value="MODULATOR OF FTSH PROTEASE HFLC"/>
    <property type="match status" value="1"/>
</dbReference>
<dbReference type="InterPro" id="IPR010200">
    <property type="entry name" value="HflC"/>
</dbReference>
<dbReference type="KEGG" id="fgu:SD28_03825"/>
<dbReference type="RefSeq" id="WP_039124254.1">
    <property type="nucleotide sequence ID" value="NZ_CP010427.1"/>
</dbReference>
<reference evidence="8 9" key="1">
    <citation type="submission" date="2014-12" db="EMBL/GenBank/DDBJ databases">
        <title>Complete genome sequence of Francisella guanzhouensis strain 08HL01032 isolated from air-conditioning system in China.</title>
        <authorList>
            <person name="Svensson D."/>
            <person name="Ohrman C."/>
            <person name="Backman S."/>
            <person name="Karlsson E."/>
            <person name="Nilsson E."/>
            <person name="Bystrom M."/>
            <person name="Larkeryd A."/>
            <person name="Stenberg P."/>
            <person name="Scholtz H.C."/>
            <person name="Forsman M."/>
            <person name="Sjodin A."/>
        </authorList>
    </citation>
    <scope>NUCLEOTIDE SEQUENCE [LARGE SCALE GENOMIC DNA]</scope>
    <source>
        <strain evidence="8 9">08HL01032</strain>
    </source>
</reference>
<organism evidence="8 9">
    <name type="scientific">Allofrancisella guangzhouensis</name>
    <dbReference type="NCBI Taxonomy" id="594679"/>
    <lineage>
        <taxon>Bacteria</taxon>
        <taxon>Pseudomonadati</taxon>
        <taxon>Pseudomonadota</taxon>
        <taxon>Gammaproteobacteria</taxon>
        <taxon>Thiotrichales</taxon>
        <taxon>Francisellaceae</taxon>
        <taxon>Allofrancisella</taxon>
    </lineage>
</organism>
<keyword evidence="3" id="KW-0812">Transmembrane</keyword>